<dbReference type="PANTHER" id="PTHR24209:SF7">
    <property type="entry name" value="PROTEIN DA1-RELATED 2"/>
    <property type="match status" value="1"/>
</dbReference>
<protein>
    <submittedName>
        <fullName evidence="1">Uncharacterized protein</fullName>
    </submittedName>
</protein>
<name>A0A835MV78_9ROSI</name>
<dbReference type="PANTHER" id="PTHR24209">
    <property type="entry name" value="PROTEIN DA1-RELATED 2"/>
    <property type="match status" value="1"/>
</dbReference>
<reference evidence="1 2" key="1">
    <citation type="submission" date="2020-10" db="EMBL/GenBank/DDBJ databases">
        <title>Plant Genome Project.</title>
        <authorList>
            <person name="Zhang R.-G."/>
        </authorList>
    </citation>
    <scope>NUCLEOTIDE SEQUENCE [LARGE SCALE GENOMIC DNA]</scope>
    <source>
        <strain evidence="1">FAFU-HL-1</strain>
        <tissue evidence="1">Leaf</tissue>
    </source>
</reference>
<dbReference type="InterPro" id="IPR045218">
    <property type="entry name" value="DA1-like"/>
</dbReference>
<dbReference type="AlphaFoldDB" id="A0A835MV78"/>
<dbReference type="GO" id="GO:0043130">
    <property type="term" value="F:ubiquitin binding"/>
    <property type="evidence" value="ECO:0007669"/>
    <property type="project" value="TreeGrafter"/>
</dbReference>
<keyword evidence="2" id="KW-1185">Reference proteome</keyword>
<evidence type="ECO:0000313" key="1">
    <source>
        <dbReference type="EMBL" id="KAF9674676.1"/>
    </source>
</evidence>
<accession>A0A835MV78</accession>
<comment type="caution">
    <text evidence="1">The sequence shown here is derived from an EMBL/GenBank/DDBJ whole genome shotgun (WGS) entry which is preliminary data.</text>
</comment>
<sequence length="313" mass="36270">MELPEITSTLFKQYWYTKYQNKHGVWHEKEELDHVFALYLAVDLNRPSGLRWILLSRWIASKAHSWTRPSRWIGVLCTSAPVSDSTVTCVLMDRWISIYSASRWITVLYSATTATCVSNSRWISICSTSRWISDLCAATSVSASRWISSCAATCASASRWISSLICSTRWQNAGRWMMCTFTNTNSWRHKDRWMLNICIVARTFSRCNYFSSVICNITTFLHTDIFFFVFLKNCHTVISKLSSSIFFSFPHTKIPTSAAVYHRYWSQKFCPAHEHDSTAPRCSFERLQNYPLEDERSLCLQCMEPAIMDTDGY</sequence>
<dbReference type="EMBL" id="JADGMS010000010">
    <property type="protein sequence ID" value="KAF9674676.1"/>
    <property type="molecule type" value="Genomic_DNA"/>
</dbReference>
<proteinExistence type="predicted"/>
<dbReference type="Proteomes" id="UP000657918">
    <property type="component" value="Unassembled WGS sequence"/>
</dbReference>
<evidence type="ECO:0000313" key="2">
    <source>
        <dbReference type="Proteomes" id="UP000657918"/>
    </source>
</evidence>
<gene>
    <name evidence="1" type="ORF">SADUNF_Sadunf10G0151700</name>
</gene>
<organism evidence="1 2">
    <name type="scientific">Salix dunnii</name>
    <dbReference type="NCBI Taxonomy" id="1413687"/>
    <lineage>
        <taxon>Eukaryota</taxon>
        <taxon>Viridiplantae</taxon>
        <taxon>Streptophyta</taxon>
        <taxon>Embryophyta</taxon>
        <taxon>Tracheophyta</taxon>
        <taxon>Spermatophyta</taxon>
        <taxon>Magnoliopsida</taxon>
        <taxon>eudicotyledons</taxon>
        <taxon>Gunneridae</taxon>
        <taxon>Pentapetalae</taxon>
        <taxon>rosids</taxon>
        <taxon>fabids</taxon>
        <taxon>Malpighiales</taxon>
        <taxon>Salicaceae</taxon>
        <taxon>Saliceae</taxon>
        <taxon>Salix</taxon>
    </lineage>
</organism>